<feature type="compositionally biased region" description="Polar residues" evidence="5">
    <location>
        <begin position="1"/>
        <end position="12"/>
    </location>
</feature>
<dbReference type="AlphaFoldDB" id="A0A1J4K647"/>
<keyword evidence="3 4" id="KW-0418">Kinase</keyword>
<feature type="compositionally biased region" description="Basic residues" evidence="5">
    <location>
        <begin position="13"/>
        <end position="22"/>
    </location>
</feature>
<keyword evidence="2 4" id="KW-0808">Transferase</keyword>
<dbReference type="GO" id="GO:0032958">
    <property type="term" value="P:inositol phosphate biosynthetic process"/>
    <property type="evidence" value="ECO:0007669"/>
    <property type="project" value="InterPro"/>
</dbReference>
<evidence type="ECO:0000256" key="5">
    <source>
        <dbReference type="SAM" id="MobiDB-lite"/>
    </source>
</evidence>
<protein>
    <recommendedName>
        <fullName evidence="4">Kinase</fullName>
        <ecNumber evidence="4">2.7.-.-</ecNumber>
    </recommendedName>
</protein>
<name>A0A1J4K647_9EUKA</name>
<evidence type="ECO:0000256" key="3">
    <source>
        <dbReference type="ARBA" id="ARBA00022777"/>
    </source>
</evidence>
<dbReference type="VEuPathDB" id="TrichDB:TRFO_05525"/>
<dbReference type="OrthoDB" id="338650at2759"/>
<evidence type="ECO:0000313" key="7">
    <source>
        <dbReference type="Proteomes" id="UP000179807"/>
    </source>
</evidence>
<reference evidence="6" key="1">
    <citation type="submission" date="2016-10" db="EMBL/GenBank/DDBJ databases">
        <authorList>
            <person name="Benchimol M."/>
            <person name="Almeida L.G."/>
            <person name="Vasconcelos A.T."/>
            <person name="Perreira-Neves A."/>
            <person name="Rosa I.A."/>
            <person name="Tasca T."/>
            <person name="Bogo M.R."/>
            <person name="de Souza W."/>
        </authorList>
    </citation>
    <scope>NUCLEOTIDE SEQUENCE [LARGE SCALE GENOMIC DNA]</scope>
    <source>
        <strain evidence="6">K</strain>
    </source>
</reference>
<feature type="region of interest" description="Disordered" evidence="5">
    <location>
        <begin position="1"/>
        <end position="31"/>
    </location>
</feature>
<dbReference type="PANTHER" id="PTHR12400">
    <property type="entry name" value="INOSITOL POLYPHOSPHATE KINASE"/>
    <property type="match status" value="1"/>
</dbReference>
<gene>
    <name evidence="6" type="ORF">TRFO_05525</name>
</gene>
<dbReference type="GO" id="GO:0046854">
    <property type="term" value="P:phosphatidylinositol phosphate biosynthetic process"/>
    <property type="evidence" value="ECO:0007669"/>
    <property type="project" value="TreeGrafter"/>
</dbReference>
<dbReference type="EMBL" id="MLAK01000727">
    <property type="protein sequence ID" value="OHT06352.1"/>
    <property type="molecule type" value="Genomic_DNA"/>
</dbReference>
<dbReference type="Proteomes" id="UP000179807">
    <property type="component" value="Unassembled WGS sequence"/>
</dbReference>
<dbReference type="InterPro" id="IPR038286">
    <property type="entry name" value="IPK_sf"/>
</dbReference>
<comment type="caution">
    <text evidence="6">The sequence shown here is derived from an EMBL/GenBank/DDBJ whole genome shotgun (WGS) entry which is preliminary data.</text>
</comment>
<dbReference type="PANTHER" id="PTHR12400:SF21">
    <property type="entry name" value="KINASE"/>
    <property type="match status" value="1"/>
</dbReference>
<comment type="similarity">
    <text evidence="1 4">Belongs to the inositol phosphokinase (IPK) family.</text>
</comment>
<dbReference type="EC" id="2.7.-.-" evidence="4"/>
<dbReference type="GO" id="GO:0005634">
    <property type="term" value="C:nucleus"/>
    <property type="evidence" value="ECO:0007669"/>
    <property type="project" value="TreeGrafter"/>
</dbReference>
<dbReference type="GeneID" id="94827247"/>
<dbReference type="Pfam" id="PF03770">
    <property type="entry name" value="IPK"/>
    <property type="match status" value="1"/>
</dbReference>
<evidence type="ECO:0000313" key="6">
    <source>
        <dbReference type="EMBL" id="OHT06352.1"/>
    </source>
</evidence>
<organism evidence="6 7">
    <name type="scientific">Tritrichomonas foetus</name>
    <dbReference type="NCBI Taxonomy" id="1144522"/>
    <lineage>
        <taxon>Eukaryota</taxon>
        <taxon>Metamonada</taxon>
        <taxon>Parabasalia</taxon>
        <taxon>Tritrichomonadida</taxon>
        <taxon>Tritrichomonadidae</taxon>
        <taxon>Tritrichomonas</taxon>
    </lineage>
</organism>
<evidence type="ECO:0000256" key="1">
    <source>
        <dbReference type="ARBA" id="ARBA00007374"/>
    </source>
</evidence>
<sequence>MMFTTYQKNSRPLSKHMKKRHASSQDSKQLDISIKSMTQSNLQQSFKRKNNGLSSSETIHIISANNGVWISGALRSQGGGHAGMRVARKGEIQSVAKPLPNMREAIFYRKIKGTPLYKCLPQFLGIDSFPEENNQIKSDINNNCVDNNMNDNCENNISIKNSIHHQSRISKANIINKLHYSVNDNNNNESKTDATLFHNNEINNNSLSNHLRDVGLTGNTMEIKNNDSSGKRTEKKENVPFLLDNINISIDNNRHEKISLENLLNTHFNKIADTDTNQNNNNINIVNNLKNSTKKFWLLLQDLTVGMTSPCIADLKIGTRTYEVGVPQWKKDRQNKLNEGTTTVSHAVRCIDICIRKEGIIINQWDRRSGRKMSWQDLEKTMHIFLKTDSRVNQFHTELTFLRNNLVDTLKILPNLRLYSASVLVLYDGDKEDSPLLLKLIDFGHGYIDVETEGGDASDSSYDDNALLGIDSLLSISGKHSGI</sequence>
<dbReference type="RefSeq" id="XP_068359488.1">
    <property type="nucleotide sequence ID" value="XM_068492543.1"/>
</dbReference>
<dbReference type="GO" id="GO:0005737">
    <property type="term" value="C:cytoplasm"/>
    <property type="evidence" value="ECO:0007669"/>
    <property type="project" value="TreeGrafter"/>
</dbReference>
<evidence type="ECO:0000256" key="4">
    <source>
        <dbReference type="RuleBase" id="RU363090"/>
    </source>
</evidence>
<dbReference type="GO" id="GO:0000828">
    <property type="term" value="F:inositol hexakisphosphate kinase activity"/>
    <property type="evidence" value="ECO:0007669"/>
    <property type="project" value="TreeGrafter"/>
</dbReference>
<evidence type="ECO:0000256" key="2">
    <source>
        <dbReference type="ARBA" id="ARBA00022679"/>
    </source>
</evidence>
<proteinExistence type="inferred from homology"/>
<dbReference type="InterPro" id="IPR005522">
    <property type="entry name" value="IPK"/>
</dbReference>
<dbReference type="SUPFAM" id="SSF56104">
    <property type="entry name" value="SAICAR synthase-like"/>
    <property type="match status" value="1"/>
</dbReference>
<keyword evidence="7" id="KW-1185">Reference proteome</keyword>
<dbReference type="Gene3D" id="3.30.470.160">
    <property type="entry name" value="Inositol polyphosphate kinase"/>
    <property type="match status" value="1"/>
</dbReference>
<accession>A0A1J4K647</accession>